<dbReference type="Proteomes" id="UP000542776">
    <property type="component" value="Unassembled WGS sequence"/>
</dbReference>
<keyword evidence="1" id="KW-0732">Signal</keyword>
<proteinExistence type="predicted"/>
<feature type="chain" id="PRO_5031113893" description="Lipoprotein" evidence="1">
    <location>
        <begin position="24"/>
        <end position="142"/>
    </location>
</feature>
<comment type="caution">
    <text evidence="2">The sequence shown here is derived from an EMBL/GenBank/DDBJ whole genome shotgun (WGS) entry which is preliminary data.</text>
</comment>
<dbReference type="AlphaFoldDB" id="A0A7W6H603"/>
<evidence type="ECO:0000256" key="1">
    <source>
        <dbReference type="SAM" id="SignalP"/>
    </source>
</evidence>
<reference evidence="2 3" key="1">
    <citation type="submission" date="2020-08" db="EMBL/GenBank/DDBJ databases">
        <title>Genomic Encyclopedia of Type Strains, Phase IV (KMG-IV): sequencing the most valuable type-strain genomes for metagenomic binning, comparative biology and taxonomic classification.</title>
        <authorList>
            <person name="Goeker M."/>
        </authorList>
    </citation>
    <scope>NUCLEOTIDE SEQUENCE [LARGE SCALE GENOMIC DNA]</scope>
    <source>
        <strain evidence="2 3">DSM 102238</strain>
    </source>
</reference>
<accession>A0A7W6H603</accession>
<evidence type="ECO:0008006" key="4">
    <source>
        <dbReference type="Google" id="ProtNLM"/>
    </source>
</evidence>
<name>A0A7W6H603_9HYPH</name>
<evidence type="ECO:0000313" key="3">
    <source>
        <dbReference type="Proteomes" id="UP000542776"/>
    </source>
</evidence>
<dbReference type="EMBL" id="JACIEK010000008">
    <property type="protein sequence ID" value="MBB3999183.1"/>
    <property type="molecule type" value="Genomic_DNA"/>
</dbReference>
<feature type="signal peptide" evidence="1">
    <location>
        <begin position="1"/>
        <end position="23"/>
    </location>
</feature>
<dbReference type="RefSeq" id="WP_183200737.1">
    <property type="nucleotide sequence ID" value="NZ_JACIEK010000008.1"/>
</dbReference>
<keyword evidence="3" id="KW-1185">Reference proteome</keyword>
<evidence type="ECO:0000313" key="2">
    <source>
        <dbReference type="EMBL" id="MBB3999183.1"/>
    </source>
</evidence>
<organism evidence="2 3">
    <name type="scientific">Aureimonas pseudogalii</name>
    <dbReference type="NCBI Taxonomy" id="1744844"/>
    <lineage>
        <taxon>Bacteria</taxon>
        <taxon>Pseudomonadati</taxon>
        <taxon>Pseudomonadota</taxon>
        <taxon>Alphaproteobacteria</taxon>
        <taxon>Hyphomicrobiales</taxon>
        <taxon>Aurantimonadaceae</taxon>
        <taxon>Aureimonas</taxon>
    </lineage>
</organism>
<gene>
    <name evidence="2" type="ORF">GGR04_003042</name>
</gene>
<protein>
    <recommendedName>
        <fullName evidence="4">Lipoprotein</fullName>
    </recommendedName>
</protein>
<sequence length="142" mass="14925">MALASNARATGAMALTVLVSACASPVTPPPATVPKAAATARADTGLDRMERLALTANRCWFKSKDPAFAKLTLAPELSSFSGRPRFLLVPKNRPEERPLLVVEGRSGSTAVDTYGPLLETGLAGRLESDLGRWRAGSSDCNA</sequence>